<evidence type="ECO:0000313" key="7">
    <source>
        <dbReference type="EMBL" id="QIZ75650.1"/>
    </source>
</evidence>
<reference evidence="7 8" key="1">
    <citation type="submission" date="2020-04" db="EMBL/GenBank/DDBJ databases">
        <title>Ferrimonas sp. S7 isolated from sea water.</title>
        <authorList>
            <person name="Bae S.S."/>
            <person name="Baek K."/>
        </authorList>
    </citation>
    <scope>NUCLEOTIDE SEQUENCE [LARGE SCALE GENOMIC DNA]</scope>
    <source>
        <strain evidence="7 8">S7</strain>
    </source>
</reference>
<dbReference type="KEGG" id="fes:HER31_01270"/>
<dbReference type="InterPro" id="IPR006657">
    <property type="entry name" value="MoPterin_dinucl-bd_dom"/>
</dbReference>
<evidence type="ECO:0000256" key="5">
    <source>
        <dbReference type="ARBA" id="ARBA00023014"/>
    </source>
</evidence>
<dbReference type="InterPro" id="IPR009010">
    <property type="entry name" value="Asp_de-COase-like_dom_sf"/>
</dbReference>
<evidence type="ECO:0000313" key="8">
    <source>
        <dbReference type="Proteomes" id="UP000501602"/>
    </source>
</evidence>
<dbReference type="SUPFAM" id="SSF50692">
    <property type="entry name" value="ADC-like"/>
    <property type="match status" value="1"/>
</dbReference>
<dbReference type="Pfam" id="PF01568">
    <property type="entry name" value="Molydop_binding"/>
    <property type="match status" value="1"/>
</dbReference>
<keyword evidence="2" id="KW-0479">Metal-binding</keyword>
<dbReference type="GO" id="GO:0016020">
    <property type="term" value="C:membrane"/>
    <property type="evidence" value="ECO:0007669"/>
    <property type="project" value="TreeGrafter"/>
</dbReference>
<dbReference type="Gene3D" id="3.40.50.740">
    <property type="match status" value="1"/>
</dbReference>
<dbReference type="Gene3D" id="3.40.228.10">
    <property type="entry name" value="Dimethylsulfoxide Reductase, domain 2"/>
    <property type="match status" value="1"/>
</dbReference>
<accession>A0A6H1UAN4</accession>
<evidence type="ECO:0000259" key="6">
    <source>
        <dbReference type="PROSITE" id="PS51669"/>
    </source>
</evidence>
<keyword evidence="1" id="KW-0004">4Fe-4S</keyword>
<dbReference type="Pfam" id="PF00384">
    <property type="entry name" value="Molybdopterin"/>
    <property type="match status" value="1"/>
</dbReference>
<dbReference type="SUPFAM" id="SSF53706">
    <property type="entry name" value="Formate dehydrogenase/DMSO reductase, domains 1-3"/>
    <property type="match status" value="1"/>
</dbReference>
<dbReference type="Gene3D" id="2.20.25.90">
    <property type="entry name" value="ADC-like domains"/>
    <property type="match status" value="1"/>
</dbReference>
<dbReference type="SMART" id="SM00926">
    <property type="entry name" value="Molybdop_Fe4S4"/>
    <property type="match status" value="1"/>
</dbReference>
<sequence length="703" mass="76019">MPTTHYRACHLCEAICGLKIVTENEQIISITGDMDDPLSKGHICPKGVALKDLHNDPDRLKQPLHKVNGQWHSIEWDEAYQLVADKLHGIASQYGNDAVSFYAGNPNVHNYGHMTHGAHFSRLLRTKNRFSATSVDQLPHHVVSLWMYGHQSLLPIADIDHTDFLLVLGANPMASNGSLLTAPDIRNRLKAIRKRGGQLVVIDPRRTETAKLADTHHFIRPGTDAALLLALINLLFANQQITLNHLGAISDGLADVEQAVQPFTAQWAAHYCGIAATEIEALALQLASAPSAAVYGRMGVSTQGFGTLCQWAIQVLNLITGNLDSVGGTLVTSPAVNPAGPTDRAKGQFGQWHSRVRGLPEFAKELPCSAMIEEIETAGEGQIKAMVTIAGNPVLSTPTGQRLDKALAGLEFMVSIDPYLNETTRHADIILPPASPLAHSHYDIVFARFAVHNTAKFSPEVFAKAGDERYDYQILNGLALALSTKQGKPVAPLPKPELLLAHMLSVGPYSQGRGDVPAISLELLKANPSGIDLGPLRPSLSKRLCTDDQRIHTFNDIIAADINRLAQAMDKPIDGQLSLIGKRDLRSNNSWMHNLPYLIKGKPRCVLLMHPDDMAAKQLQDGQAVTVSNAIGSITLTVSESHEMMPSVVCMPHGWGHTFADTQQQVANDNPGVNMNQLTDVNGLDPVCGNAILSGISVTVSAA</sequence>
<dbReference type="InterPro" id="IPR006656">
    <property type="entry name" value="Mopterin_OxRdtase"/>
</dbReference>
<dbReference type="Gene3D" id="2.40.40.20">
    <property type="match status" value="1"/>
</dbReference>
<keyword evidence="4" id="KW-0408">Iron</keyword>
<keyword evidence="8" id="KW-1185">Reference proteome</keyword>
<dbReference type="PANTHER" id="PTHR43105">
    <property type="entry name" value="RESPIRATORY NITRATE REDUCTASE"/>
    <property type="match status" value="1"/>
</dbReference>
<feature type="domain" description="4Fe-4S Mo/W bis-MGD-type" evidence="6">
    <location>
        <begin position="1"/>
        <end position="58"/>
    </location>
</feature>
<dbReference type="InterPro" id="IPR050123">
    <property type="entry name" value="Prok_molybdopt-oxidoreductase"/>
</dbReference>
<proteinExistence type="predicted"/>
<dbReference type="Pfam" id="PF04879">
    <property type="entry name" value="Molybdop_Fe4S4"/>
    <property type="match status" value="1"/>
</dbReference>
<evidence type="ECO:0000256" key="3">
    <source>
        <dbReference type="ARBA" id="ARBA00023002"/>
    </source>
</evidence>
<evidence type="ECO:0000256" key="4">
    <source>
        <dbReference type="ARBA" id="ARBA00023004"/>
    </source>
</evidence>
<protein>
    <submittedName>
        <fullName evidence="7">Molybdopterin-dependent oxidoreductase</fullName>
    </submittedName>
</protein>
<keyword evidence="5" id="KW-0411">Iron-sulfur</keyword>
<dbReference type="GO" id="GO:0051539">
    <property type="term" value="F:4 iron, 4 sulfur cluster binding"/>
    <property type="evidence" value="ECO:0007669"/>
    <property type="project" value="UniProtKB-KW"/>
</dbReference>
<keyword evidence="3" id="KW-0560">Oxidoreductase</keyword>
<dbReference type="GO" id="GO:1990204">
    <property type="term" value="C:oxidoreductase complex"/>
    <property type="evidence" value="ECO:0007669"/>
    <property type="project" value="UniProtKB-ARBA"/>
</dbReference>
<dbReference type="RefSeq" id="WP_168658911.1">
    <property type="nucleotide sequence ID" value="NZ_CP051180.1"/>
</dbReference>
<evidence type="ECO:0000256" key="1">
    <source>
        <dbReference type="ARBA" id="ARBA00022485"/>
    </source>
</evidence>
<dbReference type="Proteomes" id="UP000501602">
    <property type="component" value="Chromosome"/>
</dbReference>
<dbReference type="AlphaFoldDB" id="A0A6H1UAN4"/>
<dbReference type="InterPro" id="IPR006963">
    <property type="entry name" value="Mopterin_OxRdtase_4Fe-4S_dom"/>
</dbReference>
<organism evidence="7 8">
    <name type="scientific">Ferrimonas lipolytica</name>
    <dbReference type="NCBI Taxonomy" id="2724191"/>
    <lineage>
        <taxon>Bacteria</taxon>
        <taxon>Pseudomonadati</taxon>
        <taxon>Pseudomonadota</taxon>
        <taxon>Gammaproteobacteria</taxon>
        <taxon>Alteromonadales</taxon>
        <taxon>Ferrimonadaceae</taxon>
        <taxon>Ferrimonas</taxon>
    </lineage>
</organism>
<name>A0A6H1UAN4_9GAMM</name>
<evidence type="ECO:0000256" key="2">
    <source>
        <dbReference type="ARBA" id="ARBA00022723"/>
    </source>
</evidence>
<dbReference type="GO" id="GO:0043546">
    <property type="term" value="F:molybdopterin cofactor binding"/>
    <property type="evidence" value="ECO:0007669"/>
    <property type="project" value="InterPro"/>
</dbReference>
<dbReference type="PANTHER" id="PTHR43105:SF9">
    <property type="entry name" value="NADPH-FE(3+) OXIDOREDUCTASE SUBUNIT ALPHA"/>
    <property type="match status" value="1"/>
</dbReference>
<dbReference type="GO" id="GO:0046872">
    <property type="term" value="F:metal ion binding"/>
    <property type="evidence" value="ECO:0007669"/>
    <property type="project" value="UniProtKB-KW"/>
</dbReference>
<dbReference type="GO" id="GO:0045333">
    <property type="term" value="P:cellular respiration"/>
    <property type="evidence" value="ECO:0007669"/>
    <property type="project" value="UniProtKB-ARBA"/>
</dbReference>
<gene>
    <name evidence="7" type="ORF">HER31_01270</name>
</gene>
<dbReference type="PROSITE" id="PS51669">
    <property type="entry name" value="4FE4S_MOW_BIS_MGD"/>
    <property type="match status" value="1"/>
</dbReference>
<dbReference type="EMBL" id="CP051180">
    <property type="protein sequence ID" value="QIZ75650.1"/>
    <property type="molecule type" value="Genomic_DNA"/>
</dbReference>
<dbReference type="GO" id="GO:0016491">
    <property type="term" value="F:oxidoreductase activity"/>
    <property type="evidence" value="ECO:0007669"/>
    <property type="project" value="UniProtKB-KW"/>
</dbReference>